<dbReference type="AlphaFoldDB" id="A0A371AQR4"/>
<dbReference type="Gene3D" id="3.40.109.10">
    <property type="entry name" value="NADH Oxidase"/>
    <property type="match status" value="1"/>
</dbReference>
<dbReference type="CDD" id="cd02150">
    <property type="entry name" value="nitroreductase"/>
    <property type="match status" value="1"/>
</dbReference>
<gene>
    <name evidence="4" type="ORF">DWV06_18170</name>
</gene>
<keyword evidence="5" id="KW-1185">Reference proteome</keyword>
<organism evidence="4 5">
    <name type="scientific">Anaerosacchariphilus polymeriproducens</name>
    <dbReference type="NCBI Taxonomy" id="1812858"/>
    <lineage>
        <taxon>Bacteria</taxon>
        <taxon>Bacillati</taxon>
        <taxon>Bacillota</taxon>
        <taxon>Clostridia</taxon>
        <taxon>Lachnospirales</taxon>
        <taxon>Lachnospiraceae</taxon>
        <taxon>Anaerosacchariphilus</taxon>
    </lineage>
</organism>
<dbReference type="GO" id="GO:0016491">
    <property type="term" value="F:oxidoreductase activity"/>
    <property type="evidence" value="ECO:0007669"/>
    <property type="project" value="UniProtKB-KW"/>
</dbReference>
<dbReference type="SUPFAM" id="SSF55469">
    <property type="entry name" value="FMN-dependent nitroreductase-like"/>
    <property type="match status" value="1"/>
</dbReference>
<comment type="similarity">
    <text evidence="1">Belongs to the nitroreductase family.</text>
</comment>
<evidence type="ECO:0000256" key="1">
    <source>
        <dbReference type="ARBA" id="ARBA00007118"/>
    </source>
</evidence>
<evidence type="ECO:0000313" key="4">
    <source>
        <dbReference type="EMBL" id="RDU21908.1"/>
    </source>
</evidence>
<dbReference type="InterPro" id="IPR000415">
    <property type="entry name" value="Nitroreductase-like"/>
</dbReference>
<comment type="caution">
    <text evidence="4">The sequence shown here is derived from an EMBL/GenBank/DDBJ whole genome shotgun (WGS) entry which is preliminary data.</text>
</comment>
<dbReference type="EMBL" id="QRCT01000051">
    <property type="protein sequence ID" value="RDU21908.1"/>
    <property type="molecule type" value="Genomic_DNA"/>
</dbReference>
<dbReference type="Pfam" id="PF00881">
    <property type="entry name" value="Nitroreductase"/>
    <property type="match status" value="2"/>
</dbReference>
<proteinExistence type="inferred from homology"/>
<feature type="domain" description="Nitroreductase" evidence="3">
    <location>
        <begin position="84"/>
        <end position="145"/>
    </location>
</feature>
<evidence type="ECO:0000313" key="5">
    <source>
        <dbReference type="Proteomes" id="UP000255036"/>
    </source>
</evidence>
<accession>A0A371AQR4</accession>
<dbReference type="PANTHER" id="PTHR43673">
    <property type="entry name" value="NAD(P)H NITROREDUCTASE YDGI-RELATED"/>
    <property type="match status" value="1"/>
</dbReference>
<feature type="domain" description="Nitroreductase" evidence="3">
    <location>
        <begin position="5"/>
        <end position="59"/>
    </location>
</feature>
<evidence type="ECO:0000256" key="2">
    <source>
        <dbReference type="ARBA" id="ARBA00023002"/>
    </source>
</evidence>
<sequence>MNNIFNRVSVREYQNKKVEDEKIVSLLKAAMASPSAANQQPWEFFVVKNKAVLEQLATASPYAGCTKEAAFAIVPCYRNEGLLFGEFAHIDMSACCENILLEAVEQGLGGVWIGIAPVKERMDAVADVLKLPDNLTAFAIIPCGYPMKEEKQQNRFEESRIHYVN</sequence>
<protein>
    <submittedName>
        <fullName evidence="4">Nitroreductase family protein</fullName>
    </submittedName>
</protein>
<dbReference type="InterPro" id="IPR029479">
    <property type="entry name" value="Nitroreductase"/>
</dbReference>
<dbReference type="OrthoDB" id="9812105at2"/>
<keyword evidence="2" id="KW-0560">Oxidoreductase</keyword>
<evidence type="ECO:0000259" key="3">
    <source>
        <dbReference type="Pfam" id="PF00881"/>
    </source>
</evidence>
<reference evidence="4 5" key="1">
    <citation type="submission" date="2018-07" db="EMBL/GenBank/DDBJ databases">
        <title>Anaerosacharophilus polymeroproducens gen. nov. sp. nov., an anaerobic bacterium isolated from salt field.</title>
        <authorList>
            <person name="Kim W."/>
            <person name="Yang S.-H."/>
            <person name="Oh J."/>
            <person name="Lee J.-H."/>
            <person name="Kwon K.K."/>
        </authorList>
    </citation>
    <scope>NUCLEOTIDE SEQUENCE [LARGE SCALE GENOMIC DNA]</scope>
    <source>
        <strain evidence="4 5">MCWD5</strain>
    </source>
</reference>
<dbReference type="PANTHER" id="PTHR43673:SF10">
    <property type="entry name" value="NADH DEHYDROGENASE_NAD(P)H NITROREDUCTASE XCC3605-RELATED"/>
    <property type="match status" value="1"/>
</dbReference>
<dbReference type="RefSeq" id="WP_115483640.1">
    <property type="nucleotide sequence ID" value="NZ_QRCT01000051.1"/>
</dbReference>
<name>A0A371AQR4_9FIRM</name>
<dbReference type="Proteomes" id="UP000255036">
    <property type="component" value="Unassembled WGS sequence"/>
</dbReference>